<evidence type="ECO:0000256" key="4">
    <source>
        <dbReference type="ARBA" id="ARBA00022833"/>
    </source>
</evidence>
<reference evidence="10" key="1">
    <citation type="submission" date="2017-08" db="EMBL/GenBank/DDBJ databases">
        <title>Assembly of the North American Bullfrog Genome.</title>
        <authorList>
            <person name="Warren R.L."/>
            <person name="Vandervalk B.P."/>
            <person name="Kucuk E."/>
            <person name="Birol I."/>
            <person name="Helbing C."/>
            <person name="Pandoh P."/>
            <person name="Behsaz B."/>
            <person name="Mohamadi H."/>
            <person name="Chu J."/>
            <person name="Jackman S."/>
            <person name="Hammond S.A."/>
            <person name="Veldhoen N."/>
            <person name="Kirk H."/>
            <person name="Zhao Y."/>
            <person name="Coope R."/>
            <person name="Pleasance S."/>
            <person name="Moore R."/>
            <person name="Holt R."/>
        </authorList>
    </citation>
    <scope>NUCLEOTIDE SEQUENCE</scope>
    <source>
        <strain evidence="10">Bruno</strain>
        <tissue evidence="10">Liver</tissue>
    </source>
</reference>
<name>A0A2G9R575_AQUCT</name>
<comment type="similarity">
    <text evidence="1 7">Belongs to the alpha-carbonic anhydrase family.</text>
</comment>
<dbReference type="InterPro" id="IPR001148">
    <property type="entry name" value="CA_dom"/>
</dbReference>
<dbReference type="OrthoDB" id="429145at2759"/>
<organism evidence="10">
    <name type="scientific">Aquarana catesbeiana</name>
    <name type="common">American bullfrog</name>
    <name type="synonym">Rana catesbeiana</name>
    <dbReference type="NCBI Taxonomy" id="8400"/>
    <lineage>
        <taxon>Eukaryota</taxon>
        <taxon>Metazoa</taxon>
        <taxon>Chordata</taxon>
        <taxon>Craniata</taxon>
        <taxon>Vertebrata</taxon>
        <taxon>Euteleostomi</taxon>
        <taxon>Amphibia</taxon>
        <taxon>Batrachia</taxon>
        <taxon>Anura</taxon>
        <taxon>Neobatrachia</taxon>
        <taxon>Ranoidea</taxon>
        <taxon>Ranidae</taxon>
        <taxon>Aquarana</taxon>
    </lineage>
</organism>
<feature type="domain" description="Alpha-carbonic anhydrase" evidence="9">
    <location>
        <begin position="1"/>
        <end position="222"/>
    </location>
</feature>
<dbReference type="Pfam" id="PF00194">
    <property type="entry name" value="Carb_anhydrase"/>
    <property type="match status" value="1"/>
</dbReference>
<dbReference type="InterPro" id="IPR018338">
    <property type="entry name" value="Carbonic_anhydrase_a-class_CS"/>
</dbReference>
<comment type="cofactor">
    <cofactor evidence="7">
        <name>Zn(2+)</name>
        <dbReference type="ChEBI" id="CHEBI:29105"/>
    </cofactor>
</comment>
<keyword evidence="8" id="KW-0812">Transmembrane</keyword>
<dbReference type="PROSITE" id="PS51144">
    <property type="entry name" value="ALPHA_CA_2"/>
    <property type="match status" value="1"/>
</dbReference>
<dbReference type="EMBL" id="KV981966">
    <property type="protein sequence ID" value="PIO23016.1"/>
    <property type="molecule type" value="Genomic_DNA"/>
</dbReference>
<proteinExistence type="inferred from homology"/>
<feature type="non-terminal residue" evidence="10">
    <location>
        <position position="1"/>
    </location>
</feature>
<comment type="function">
    <text evidence="7">Reversible hydration of carbon dioxide.</text>
</comment>
<evidence type="ECO:0000256" key="8">
    <source>
        <dbReference type="SAM" id="Phobius"/>
    </source>
</evidence>
<dbReference type="AlphaFoldDB" id="A0A2G9R575"/>
<dbReference type="FunFam" id="3.10.200.10:FF:000003">
    <property type="entry name" value="Carbonic anhydrase 12"/>
    <property type="match status" value="1"/>
</dbReference>
<dbReference type="GO" id="GO:0008270">
    <property type="term" value="F:zinc ion binding"/>
    <property type="evidence" value="ECO:0007669"/>
    <property type="project" value="UniProtKB-UniRule"/>
</dbReference>
<dbReference type="GO" id="GO:0004089">
    <property type="term" value="F:carbonate dehydratase activity"/>
    <property type="evidence" value="ECO:0007669"/>
    <property type="project" value="UniProtKB-UniRule"/>
</dbReference>
<dbReference type="InterPro" id="IPR023561">
    <property type="entry name" value="Carbonic_anhydrase_a-class"/>
</dbReference>
<keyword evidence="8" id="KW-0472">Membrane</keyword>
<dbReference type="SMART" id="SM01057">
    <property type="entry name" value="Carb_anhydrase"/>
    <property type="match status" value="1"/>
</dbReference>
<protein>
    <recommendedName>
        <fullName evidence="2 7">Carbonic anhydrase</fullName>
        <ecNumber evidence="2 7">4.2.1.1</ecNumber>
    </recommendedName>
</protein>
<keyword evidence="4 7" id="KW-0862">Zinc</keyword>
<evidence type="ECO:0000256" key="7">
    <source>
        <dbReference type="RuleBase" id="RU367011"/>
    </source>
</evidence>
<evidence type="ECO:0000256" key="3">
    <source>
        <dbReference type="ARBA" id="ARBA00022723"/>
    </source>
</evidence>
<keyword evidence="6 7" id="KW-0456">Lyase</keyword>
<evidence type="ECO:0000256" key="1">
    <source>
        <dbReference type="ARBA" id="ARBA00010718"/>
    </source>
</evidence>
<evidence type="ECO:0000256" key="5">
    <source>
        <dbReference type="ARBA" id="ARBA00023180"/>
    </source>
</evidence>
<gene>
    <name evidence="10" type="ORF">AB205_0107920</name>
</gene>
<keyword evidence="8" id="KW-1133">Transmembrane helix</keyword>
<dbReference type="Gene3D" id="3.10.200.10">
    <property type="entry name" value="Alpha carbonic anhydrase"/>
    <property type="match status" value="1"/>
</dbReference>
<evidence type="ECO:0000256" key="2">
    <source>
        <dbReference type="ARBA" id="ARBA00012925"/>
    </source>
</evidence>
<dbReference type="PROSITE" id="PS00162">
    <property type="entry name" value="ALPHA_CA_1"/>
    <property type="match status" value="1"/>
</dbReference>
<dbReference type="GO" id="GO:0005886">
    <property type="term" value="C:plasma membrane"/>
    <property type="evidence" value="ECO:0007669"/>
    <property type="project" value="TreeGrafter"/>
</dbReference>
<keyword evidence="5" id="KW-0325">Glycoprotein</keyword>
<comment type="catalytic activity">
    <reaction evidence="7">
        <text>hydrogencarbonate + H(+) = CO2 + H2O</text>
        <dbReference type="Rhea" id="RHEA:10748"/>
        <dbReference type="ChEBI" id="CHEBI:15377"/>
        <dbReference type="ChEBI" id="CHEBI:15378"/>
        <dbReference type="ChEBI" id="CHEBI:16526"/>
        <dbReference type="ChEBI" id="CHEBI:17544"/>
        <dbReference type="EC" id="4.2.1.1"/>
    </reaction>
</comment>
<evidence type="ECO:0000313" key="10">
    <source>
        <dbReference type="EMBL" id="PIO23016.1"/>
    </source>
</evidence>
<evidence type="ECO:0000256" key="6">
    <source>
        <dbReference type="ARBA" id="ARBA00023239"/>
    </source>
</evidence>
<dbReference type="PANTHER" id="PTHR18952">
    <property type="entry name" value="CARBONIC ANHYDRASE"/>
    <property type="match status" value="1"/>
</dbReference>
<dbReference type="InterPro" id="IPR036398">
    <property type="entry name" value="CA_dom_sf"/>
</dbReference>
<accession>A0A2G9R575</accession>
<sequence length="254" mass="28713">YDSRLEPIRLYGYNVSSTESFTISNNGHTVSMSLLSNMYLDIPPFRYVAAQLHFHWGTLDSPKGSEHCIEGKRFSAELHIVHYNTKYANMAIAMEAADGLAVLGILIETGSFNPAYDKIFSQLTNVKYKGQTVQIPGFNIQDLVPKSLDEYYRYEGSLTTPPCYPSVLWSVFHHPMFISEEQLLVLETALYCSGRNTSAPIEMTNNFRRLQREGDRLVSVSFREGVVLSVVLACALGVLVIISIACWLFHRKKR</sequence>
<dbReference type="PANTHER" id="PTHR18952:SF19">
    <property type="entry name" value="CARBONIC ANHYDRASE 12"/>
    <property type="match status" value="1"/>
</dbReference>
<dbReference type="SUPFAM" id="SSF51069">
    <property type="entry name" value="Carbonic anhydrase"/>
    <property type="match status" value="1"/>
</dbReference>
<dbReference type="EC" id="4.2.1.1" evidence="2 7"/>
<evidence type="ECO:0000259" key="9">
    <source>
        <dbReference type="PROSITE" id="PS51144"/>
    </source>
</evidence>
<keyword evidence="3 7" id="KW-0479">Metal-binding</keyword>
<feature type="transmembrane region" description="Helical" evidence="8">
    <location>
        <begin position="226"/>
        <end position="249"/>
    </location>
</feature>